<gene>
    <name evidence="2" type="ORF">QBC33DRAFT_554999</name>
</gene>
<keyword evidence="1" id="KW-1133">Transmembrane helix</keyword>
<sequence length="99" mass="11040">MANQQPSWYSGLTELTIVPGEYYYIVRMISFFFITLAIALILPVLALVVYDFALWIWRLASSKPTPVTPASTRASEVVEGQKPAIHGVAEEEYGQNTTT</sequence>
<organism evidence="2 3">
    <name type="scientific">Phialemonium atrogriseum</name>
    <dbReference type="NCBI Taxonomy" id="1093897"/>
    <lineage>
        <taxon>Eukaryota</taxon>
        <taxon>Fungi</taxon>
        <taxon>Dikarya</taxon>
        <taxon>Ascomycota</taxon>
        <taxon>Pezizomycotina</taxon>
        <taxon>Sordariomycetes</taxon>
        <taxon>Sordariomycetidae</taxon>
        <taxon>Cephalothecales</taxon>
        <taxon>Cephalothecaceae</taxon>
        <taxon>Phialemonium</taxon>
    </lineage>
</organism>
<proteinExistence type="predicted"/>
<keyword evidence="3" id="KW-1185">Reference proteome</keyword>
<reference evidence="2" key="1">
    <citation type="submission" date="2023-06" db="EMBL/GenBank/DDBJ databases">
        <title>Genome-scale phylogeny and comparative genomics of the fungal order Sordariales.</title>
        <authorList>
            <consortium name="Lawrence Berkeley National Laboratory"/>
            <person name="Hensen N."/>
            <person name="Bonometti L."/>
            <person name="Westerberg I."/>
            <person name="Brannstrom I.O."/>
            <person name="Guillou S."/>
            <person name="Cros-Aarteil S."/>
            <person name="Calhoun S."/>
            <person name="Haridas S."/>
            <person name="Kuo A."/>
            <person name="Mondo S."/>
            <person name="Pangilinan J."/>
            <person name="Riley R."/>
            <person name="Labutti K."/>
            <person name="Andreopoulos B."/>
            <person name="Lipzen A."/>
            <person name="Chen C."/>
            <person name="Yanf M."/>
            <person name="Daum C."/>
            <person name="Ng V."/>
            <person name="Clum A."/>
            <person name="Steindorff A."/>
            <person name="Ohm R."/>
            <person name="Martin F."/>
            <person name="Silar P."/>
            <person name="Natvig D."/>
            <person name="Lalanne C."/>
            <person name="Gautier V."/>
            <person name="Ament-Velasquez S.L."/>
            <person name="Kruys A."/>
            <person name="Hutchinson M.I."/>
            <person name="Powell A.J."/>
            <person name="Barry K."/>
            <person name="Miller A.N."/>
            <person name="Grigoriev I.V."/>
            <person name="Debuchy R."/>
            <person name="Gladieux P."/>
            <person name="Thoren M.H."/>
            <person name="Johannesson H."/>
        </authorList>
    </citation>
    <scope>NUCLEOTIDE SEQUENCE</scope>
    <source>
        <strain evidence="2">8032-3</strain>
    </source>
</reference>
<comment type="caution">
    <text evidence="2">The sequence shown here is derived from an EMBL/GenBank/DDBJ whole genome shotgun (WGS) entry which is preliminary data.</text>
</comment>
<evidence type="ECO:0000256" key="1">
    <source>
        <dbReference type="SAM" id="Phobius"/>
    </source>
</evidence>
<keyword evidence="1" id="KW-0472">Membrane</keyword>
<dbReference type="GeneID" id="85312768"/>
<dbReference type="Proteomes" id="UP001244011">
    <property type="component" value="Unassembled WGS sequence"/>
</dbReference>
<evidence type="ECO:0000313" key="3">
    <source>
        <dbReference type="Proteomes" id="UP001244011"/>
    </source>
</evidence>
<keyword evidence="1" id="KW-0812">Transmembrane</keyword>
<dbReference type="RefSeq" id="XP_060288050.1">
    <property type="nucleotide sequence ID" value="XM_060429581.1"/>
</dbReference>
<dbReference type="AlphaFoldDB" id="A0AAJ0FL62"/>
<protein>
    <submittedName>
        <fullName evidence="2">Uncharacterized protein</fullName>
    </submittedName>
</protein>
<dbReference type="EMBL" id="MU838998">
    <property type="protein sequence ID" value="KAK1771837.1"/>
    <property type="molecule type" value="Genomic_DNA"/>
</dbReference>
<evidence type="ECO:0000313" key="2">
    <source>
        <dbReference type="EMBL" id="KAK1771837.1"/>
    </source>
</evidence>
<name>A0AAJ0FL62_9PEZI</name>
<accession>A0AAJ0FL62</accession>
<feature type="transmembrane region" description="Helical" evidence="1">
    <location>
        <begin position="29"/>
        <end position="53"/>
    </location>
</feature>